<gene>
    <name evidence="11" type="ORF">UFOPK3444_00301</name>
</gene>
<dbReference type="InterPro" id="IPR005758">
    <property type="entry name" value="UDP-N-AcMur_Ala_ligase_MurC"/>
</dbReference>
<dbReference type="Gene3D" id="3.90.190.20">
    <property type="entry name" value="Mur ligase, C-terminal domain"/>
    <property type="match status" value="1"/>
</dbReference>
<dbReference type="GO" id="GO:0008763">
    <property type="term" value="F:UDP-N-acetylmuramate-L-alanine ligase activity"/>
    <property type="evidence" value="ECO:0007669"/>
    <property type="project" value="UniProtKB-EC"/>
</dbReference>
<evidence type="ECO:0000256" key="1">
    <source>
        <dbReference type="ARBA" id="ARBA00004496"/>
    </source>
</evidence>
<feature type="domain" description="Mur ligase C-terminal" evidence="10">
    <location>
        <begin position="298"/>
        <end position="432"/>
    </location>
</feature>
<dbReference type="Gene3D" id="3.40.1190.10">
    <property type="entry name" value="Mur-like, catalytic domain"/>
    <property type="match status" value="1"/>
</dbReference>
<dbReference type="NCBIfam" id="TIGR01082">
    <property type="entry name" value="murC"/>
    <property type="match status" value="1"/>
</dbReference>
<dbReference type="Pfam" id="PF01225">
    <property type="entry name" value="Mur_ligase"/>
    <property type="match status" value="1"/>
</dbReference>
<evidence type="ECO:0000256" key="4">
    <source>
        <dbReference type="ARBA" id="ARBA00022490"/>
    </source>
</evidence>
<sequence length="444" mass="45567">MTEASFPWAGRQLHFVGIGGAGMSGLARISLELGAVVSGSDRAAGVVLQELGGLGADVMVGHQADNLPEGAELVYSSAVGEENSERSAAAARGQTQMHRSELLGELTQLKPTIAVTGTHGKTTTSAMVLAALEGAGLRPGWVIGAQLAGGRPSAGWGSSPWLVVEADESDRSLLALHTEVAVVTNCELDHHATYSSLDDLRATLSEFLGGAQSAVVWDQPDLVSLVPSGTAVYPYDALAPGSENGRAEFTWRGVSIRLAVPGLHNGVNASGALEAASLTGVDQSGLISGIEAFRGTARRFEELGVSSAGARLVDDYAHHPTEVAATIQAARSLNPKRVVLAFQPHLFSRTQELADEFGSALAGADVVLVSDIYPAREVAEDFPGVDAGMLVSAAGTLSSGSRATASGDLAQTQAALEAEMQAGDLVILMGAGDIGTLGRRLVGS</sequence>
<evidence type="ECO:0000256" key="8">
    <source>
        <dbReference type="ARBA" id="ARBA00047833"/>
    </source>
</evidence>
<evidence type="ECO:0000313" key="11">
    <source>
        <dbReference type="EMBL" id="CAB4863272.1"/>
    </source>
</evidence>
<dbReference type="GO" id="GO:0005524">
    <property type="term" value="F:ATP binding"/>
    <property type="evidence" value="ECO:0007669"/>
    <property type="project" value="UniProtKB-KW"/>
</dbReference>
<keyword evidence="5" id="KW-0436">Ligase</keyword>
<evidence type="ECO:0000256" key="2">
    <source>
        <dbReference type="ARBA" id="ARBA00004752"/>
    </source>
</evidence>
<keyword evidence="4" id="KW-0963">Cytoplasm</keyword>
<dbReference type="InterPro" id="IPR036615">
    <property type="entry name" value="Mur_ligase_C_dom_sf"/>
</dbReference>
<dbReference type="PANTHER" id="PTHR43445">
    <property type="entry name" value="UDP-N-ACETYLMURAMATE--L-ALANINE LIGASE-RELATED"/>
    <property type="match status" value="1"/>
</dbReference>
<evidence type="ECO:0000256" key="6">
    <source>
        <dbReference type="ARBA" id="ARBA00022741"/>
    </source>
</evidence>
<dbReference type="UniPathway" id="UPA00219"/>
<comment type="catalytic activity">
    <reaction evidence="8">
        <text>UDP-N-acetyl-alpha-D-muramate + L-alanine + ATP = UDP-N-acetyl-alpha-D-muramoyl-L-alanine + ADP + phosphate + H(+)</text>
        <dbReference type="Rhea" id="RHEA:23372"/>
        <dbReference type="ChEBI" id="CHEBI:15378"/>
        <dbReference type="ChEBI" id="CHEBI:30616"/>
        <dbReference type="ChEBI" id="CHEBI:43474"/>
        <dbReference type="ChEBI" id="CHEBI:57972"/>
        <dbReference type="ChEBI" id="CHEBI:70757"/>
        <dbReference type="ChEBI" id="CHEBI:83898"/>
        <dbReference type="ChEBI" id="CHEBI:456216"/>
        <dbReference type="EC" id="6.3.2.8"/>
    </reaction>
</comment>
<keyword evidence="6" id="KW-0547">Nucleotide-binding</keyword>
<dbReference type="InterPro" id="IPR036565">
    <property type="entry name" value="Mur-like_cat_sf"/>
</dbReference>
<comment type="pathway">
    <text evidence="2">Cell wall biogenesis; peptidoglycan biosynthesis.</text>
</comment>
<dbReference type="EC" id="6.3.2.8" evidence="3"/>
<dbReference type="EMBL" id="CAFBLU010000003">
    <property type="protein sequence ID" value="CAB4863272.1"/>
    <property type="molecule type" value="Genomic_DNA"/>
</dbReference>
<dbReference type="InterPro" id="IPR004101">
    <property type="entry name" value="Mur_ligase_C"/>
</dbReference>
<comment type="subcellular location">
    <subcellularLocation>
        <location evidence="1">Cytoplasm</location>
    </subcellularLocation>
</comment>
<accession>A0A6J7CWU6</accession>
<keyword evidence="7" id="KW-0067">ATP-binding</keyword>
<dbReference type="InterPro" id="IPR000713">
    <property type="entry name" value="Mur_ligase_N"/>
</dbReference>
<protein>
    <recommendedName>
        <fullName evidence="3">UDP-N-acetylmuramate--L-alanine ligase</fullName>
        <ecNumber evidence="3">6.3.2.8</ecNumber>
    </recommendedName>
</protein>
<dbReference type="Gene3D" id="3.40.50.720">
    <property type="entry name" value="NAD(P)-binding Rossmann-like Domain"/>
    <property type="match status" value="1"/>
</dbReference>
<dbReference type="SUPFAM" id="SSF53623">
    <property type="entry name" value="MurD-like peptide ligases, catalytic domain"/>
    <property type="match status" value="1"/>
</dbReference>
<evidence type="ECO:0000259" key="9">
    <source>
        <dbReference type="Pfam" id="PF01225"/>
    </source>
</evidence>
<proteinExistence type="predicted"/>
<dbReference type="SUPFAM" id="SSF53244">
    <property type="entry name" value="MurD-like peptide ligases, peptide-binding domain"/>
    <property type="match status" value="1"/>
</dbReference>
<dbReference type="GO" id="GO:0009252">
    <property type="term" value="P:peptidoglycan biosynthetic process"/>
    <property type="evidence" value="ECO:0007669"/>
    <property type="project" value="UniProtKB-UniPathway"/>
</dbReference>
<organism evidence="11">
    <name type="scientific">freshwater metagenome</name>
    <dbReference type="NCBI Taxonomy" id="449393"/>
    <lineage>
        <taxon>unclassified sequences</taxon>
        <taxon>metagenomes</taxon>
        <taxon>ecological metagenomes</taxon>
    </lineage>
</organism>
<evidence type="ECO:0000259" key="10">
    <source>
        <dbReference type="Pfam" id="PF02875"/>
    </source>
</evidence>
<feature type="domain" description="Mur ligase N-terminal catalytic" evidence="9">
    <location>
        <begin position="13"/>
        <end position="108"/>
    </location>
</feature>
<evidence type="ECO:0000256" key="3">
    <source>
        <dbReference type="ARBA" id="ARBA00012211"/>
    </source>
</evidence>
<dbReference type="PANTHER" id="PTHR43445:SF3">
    <property type="entry name" value="UDP-N-ACETYLMURAMATE--L-ALANINE LIGASE"/>
    <property type="match status" value="1"/>
</dbReference>
<evidence type="ECO:0000256" key="7">
    <source>
        <dbReference type="ARBA" id="ARBA00022840"/>
    </source>
</evidence>
<name>A0A6J7CWU6_9ZZZZ</name>
<dbReference type="GO" id="GO:0005737">
    <property type="term" value="C:cytoplasm"/>
    <property type="evidence" value="ECO:0007669"/>
    <property type="project" value="UniProtKB-SubCell"/>
</dbReference>
<dbReference type="AlphaFoldDB" id="A0A6J7CWU6"/>
<dbReference type="SUPFAM" id="SSF51984">
    <property type="entry name" value="MurCD N-terminal domain"/>
    <property type="match status" value="1"/>
</dbReference>
<dbReference type="Pfam" id="PF02875">
    <property type="entry name" value="Mur_ligase_C"/>
    <property type="match status" value="1"/>
</dbReference>
<dbReference type="InterPro" id="IPR050061">
    <property type="entry name" value="MurCDEF_pg_biosynth"/>
</dbReference>
<reference evidence="11" key="1">
    <citation type="submission" date="2020-05" db="EMBL/GenBank/DDBJ databases">
        <authorList>
            <person name="Chiriac C."/>
            <person name="Salcher M."/>
            <person name="Ghai R."/>
            <person name="Kavagutti S V."/>
        </authorList>
    </citation>
    <scope>NUCLEOTIDE SEQUENCE</scope>
</reference>
<evidence type="ECO:0000256" key="5">
    <source>
        <dbReference type="ARBA" id="ARBA00022598"/>
    </source>
</evidence>